<comment type="catalytic activity">
    <reaction evidence="2">
        <text>2 GTP = 3',3'-c-di-GMP + 2 diphosphate</text>
        <dbReference type="Rhea" id="RHEA:24898"/>
        <dbReference type="ChEBI" id="CHEBI:33019"/>
        <dbReference type="ChEBI" id="CHEBI:37565"/>
        <dbReference type="ChEBI" id="CHEBI:58805"/>
        <dbReference type="EC" id="2.7.7.65"/>
    </reaction>
</comment>
<organism evidence="4 5">
    <name type="scientific">Litoribacillus peritrichatus</name>
    <dbReference type="NCBI Taxonomy" id="718191"/>
    <lineage>
        <taxon>Bacteria</taxon>
        <taxon>Pseudomonadati</taxon>
        <taxon>Pseudomonadota</taxon>
        <taxon>Gammaproteobacteria</taxon>
        <taxon>Oceanospirillales</taxon>
        <taxon>Oceanospirillaceae</taxon>
        <taxon>Litoribacillus</taxon>
    </lineage>
</organism>
<dbReference type="Pfam" id="PF00990">
    <property type="entry name" value="GGDEF"/>
    <property type="match status" value="1"/>
</dbReference>
<evidence type="ECO:0000313" key="5">
    <source>
        <dbReference type="Proteomes" id="UP001501565"/>
    </source>
</evidence>
<protein>
    <recommendedName>
        <fullName evidence="1">diguanylate cyclase</fullName>
        <ecNumber evidence="1">2.7.7.65</ecNumber>
    </recommendedName>
</protein>
<gene>
    <name evidence="4" type="ORF">GCM10022277_36470</name>
</gene>
<evidence type="ECO:0000259" key="3">
    <source>
        <dbReference type="PROSITE" id="PS50887"/>
    </source>
</evidence>
<comment type="caution">
    <text evidence="4">The sequence shown here is derived from an EMBL/GenBank/DDBJ whole genome shotgun (WGS) entry which is preliminary data.</text>
</comment>
<name>A0ABP7N601_9GAMM</name>
<dbReference type="InterPro" id="IPR043128">
    <property type="entry name" value="Rev_trsase/Diguanyl_cyclase"/>
</dbReference>
<evidence type="ECO:0000256" key="2">
    <source>
        <dbReference type="ARBA" id="ARBA00034247"/>
    </source>
</evidence>
<dbReference type="PANTHER" id="PTHR45138">
    <property type="entry name" value="REGULATORY COMPONENTS OF SENSORY TRANSDUCTION SYSTEM"/>
    <property type="match status" value="1"/>
</dbReference>
<dbReference type="Proteomes" id="UP001501565">
    <property type="component" value="Unassembled WGS sequence"/>
</dbReference>
<sequence>MDSFTNQQLQLIITQLDQAIQNHDCWYKNLLRVLVAHLSPEETDLMPDAHRRCLFGQWYDSSQAEFIKEHPAFISLGTSHEKMHHSARVLLQRITENTPIAVSDWDQFSNHLESMRFAFQTLRHEFADAVQNRDPLTEAQTRTNLLTNLSQQQALVERGRQSCALVMLDLDHFKHINDEYGHAAGDEVLVSTVQCIKSALRPYDQIYRYGGEEFIICMPDTTVEQARQAAERMRSAVEAQCFQFAGSDAGLNVTASFGVSALSSSFSVEETMDRADQAMYKAKSAGRNRVVVDD</sequence>
<dbReference type="Gene3D" id="3.30.70.270">
    <property type="match status" value="1"/>
</dbReference>
<dbReference type="InterPro" id="IPR025991">
    <property type="entry name" value="Chemoreceptor_zinc-bind_dom"/>
</dbReference>
<dbReference type="InterPro" id="IPR029787">
    <property type="entry name" value="Nucleotide_cyclase"/>
</dbReference>
<dbReference type="NCBIfam" id="TIGR00254">
    <property type="entry name" value="GGDEF"/>
    <property type="match status" value="1"/>
</dbReference>
<dbReference type="InterPro" id="IPR000160">
    <property type="entry name" value="GGDEF_dom"/>
</dbReference>
<dbReference type="Pfam" id="PF13682">
    <property type="entry name" value="CZB"/>
    <property type="match status" value="1"/>
</dbReference>
<dbReference type="PROSITE" id="PS50887">
    <property type="entry name" value="GGDEF"/>
    <property type="match status" value="1"/>
</dbReference>
<dbReference type="RefSeq" id="WP_344800051.1">
    <property type="nucleotide sequence ID" value="NZ_BAABBN010000012.1"/>
</dbReference>
<dbReference type="PANTHER" id="PTHR45138:SF9">
    <property type="entry name" value="DIGUANYLATE CYCLASE DGCM-RELATED"/>
    <property type="match status" value="1"/>
</dbReference>
<evidence type="ECO:0000313" key="4">
    <source>
        <dbReference type="EMBL" id="GAA3936801.1"/>
    </source>
</evidence>
<dbReference type="CDD" id="cd01949">
    <property type="entry name" value="GGDEF"/>
    <property type="match status" value="1"/>
</dbReference>
<dbReference type="InterPro" id="IPR050469">
    <property type="entry name" value="Diguanylate_Cyclase"/>
</dbReference>
<dbReference type="NCBIfam" id="NF007380">
    <property type="entry name" value="PRK09894.1"/>
    <property type="match status" value="1"/>
</dbReference>
<proteinExistence type="predicted"/>
<dbReference type="SUPFAM" id="SSF55073">
    <property type="entry name" value="Nucleotide cyclase"/>
    <property type="match status" value="1"/>
</dbReference>
<dbReference type="SMART" id="SM00267">
    <property type="entry name" value="GGDEF"/>
    <property type="match status" value="1"/>
</dbReference>
<accession>A0ABP7N601</accession>
<keyword evidence="5" id="KW-1185">Reference proteome</keyword>
<dbReference type="EC" id="2.7.7.65" evidence="1"/>
<dbReference type="Gene3D" id="1.20.120.30">
    <property type="entry name" value="Aspartate receptor, ligand-binding domain"/>
    <property type="match status" value="1"/>
</dbReference>
<feature type="domain" description="GGDEF" evidence="3">
    <location>
        <begin position="161"/>
        <end position="294"/>
    </location>
</feature>
<reference evidence="5" key="1">
    <citation type="journal article" date="2019" name="Int. J. Syst. Evol. Microbiol.">
        <title>The Global Catalogue of Microorganisms (GCM) 10K type strain sequencing project: providing services to taxonomists for standard genome sequencing and annotation.</title>
        <authorList>
            <consortium name="The Broad Institute Genomics Platform"/>
            <consortium name="The Broad Institute Genome Sequencing Center for Infectious Disease"/>
            <person name="Wu L."/>
            <person name="Ma J."/>
        </authorList>
    </citation>
    <scope>NUCLEOTIDE SEQUENCE [LARGE SCALE GENOMIC DNA]</scope>
    <source>
        <strain evidence="5">JCM 17551</strain>
    </source>
</reference>
<evidence type="ECO:0000256" key="1">
    <source>
        <dbReference type="ARBA" id="ARBA00012528"/>
    </source>
</evidence>
<dbReference type="EMBL" id="BAABBN010000012">
    <property type="protein sequence ID" value="GAA3936801.1"/>
    <property type="molecule type" value="Genomic_DNA"/>
</dbReference>